<dbReference type="AlphaFoldDB" id="A0A6L2N8R5"/>
<dbReference type="EMBL" id="BKCJ010008295">
    <property type="protein sequence ID" value="GEU81502.1"/>
    <property type="molecule type" value="Genomic_DNA"/>
</dbReference>
<proteinExistence type="predicted"/>
<sequence length="266" mass="31168">MGTNDDEAGSSRTKRSRQYETIKENRCGEEIDGKLRKICVRLELMKKYSPLLHGLAFNINEPIYSELCHEFYSPYEFNEVCVDDDLKTKKIIKFRLGGHAHSLTLLEFAHRLGLYHAEELDEEGFDVYFQGGAGTQRDSLICCRQFITEIARKARVLSDEVLRSLSAPIYCRDLDTTTLRELIDSKGRLIPERMGSIEIRQGDTERMAYRQSYHWDRYAGVFEHMARVYNVPLYGAYNPPRYEQQQCDQYYQQYPSQQQQQQPDDE</sequence>
<comment type="caution">
    <text evidence="1">The sequence shown here is derived from an EMBL/GenBank/DDBJ whole genome shotgun (WGS) entry which is preliminary data.</text>
</comment>
<protein>
    <submittedName>
        <fullName evidence="1">Uncharacterized protein</fullName>
    </submittedName>
</protein>
<reference evidence="1" key="1">
    <citation type="journal article" date="2019" name="Sci. Rep.">
        <title>Draft genome of Tanacetum cinerariifolium, the natural source of mosquito coil.</title>
        <authorList>
            <person name="Yamashiro T."/>
            <person name="Shiraishi A."/>
            <person name="Satake H."/>
            <person name="Nakayama K."/>
        </authorList>
    </citation>
    <scope>NUCLEOTIDE SEQUENCE</scope>
</reference>
<gene>
    <name evidence="1" type="ORF">Tci_053480</name>
</gene>
<name>A0A6L2N8R5_TANCI</name>
<evidence type="ECO:0000313" key="1">
    <source>
        <dbReference type="EMBL" id="GEU81502.1"/>
    </source>
</evidence>
<accession>A0A6L2N8R5</accession>
<organism evidence="1">
    <name type="scientific">Tanacetum cinerariifolium</name>
    <name type="common">Dalmatian daisy</name>
    <name type="synonym">Chrysanthemum cinerariifolium</name>
    <dbReference type="NCBI Taxonomy" id="118510"/>
    <lineage>
        <taxon>Eukaryota</taxon>
        <taxon>Viridiplantae</taxon>
        <taxon>Streptophyta</taxon>
        <taxon>Embryophyta</taxon>
        <taxon>Tracheophyta</taxon>
        <taxon>Spermatophyta</taxon>
        <taxon>Magnoliopsida</taxon>
        <taxon>eudicotyledons</taxon>
        <taxon>Gunneridae</taxon>
        <taxon>Pentapetalae</taxon>
        <taxon>asterids</taxon>
        <taxon>campanulids</taxon>
        <taxon>Asterales</taxon>
        <taxon>Asteraceae</taxon>
        <taxon>Asteroideae</taxon>
        <taxon>Anthemideae</taxon>
        <taxon>Anthemidinae</taxon>
        <taxon>Tanacetum</taxon>
    </lineage>
</organism>